<evidence type="ECO:0000256" key="2">
    <source>
        <dbReference type="ARBA" id="ARBA00022763"/>
    </source>
</evidence>
<dbReference type="SMART" id="SM00727">
    <property type="entry name" value="STI1"/>
    <property type="match status" value="1"/>
</dbReference>
<keyword evidence="3 5" id="KW-0234">DNA repair</keyword>
<keyword evidence="1" id="KW-0677">Repeat</keyword>
<evidence type="ECO:0000256" key="4">
    <source>
        <dbReference type="ARBA" id="ARBA00023242"/>
    </source>
</evidence>
<name>A0A9P6EM41_9AGAR</name>
<keyword evidence="4 5" id="KW-0539">Nucleus</keyword>
<dbReference type="Gene3D" id="1.10.10.540">
    <property type="entry name" value="XPC-binding domain"/>
    <property type="match status" value="1"/>
</dbReference>
<dbReference type="CDD" id="cd14281">
    <property type="entry name" value="UBA2_Rad23_like"/>
    <property type="match status" value="1"/>
</dbReference>
<dbReference type="GO" id="GO:0006289">
    <property type="term" value="P:nucleotide-excision repair"/>
    <property type="evidence" value="ECO:0007669"/>
    <property type="project" value="UniProtKB-UniRule"/>
</dbReference>
<dbReference type="PANTHER" id="PTHR10621">
    <property type="entry name" value="UV EXCISION REPAIR PROTEIN RAD23"/>
    <property type="match status" value="1"/>
</dbReference>
<feature type="region of interest" description="Disordered" evidence="6">
    <location>
        <begin position="103"/>
        <end position="151"/>
    </location>
</feature>
<feature type="compositionally biased region" description="Polar residues" evidence="6">
    <location>
        <begin position="208"/>
        <end position="232"/>
    </location>
</feature>
<dbReference type="InterPro" id="IPR036353">
    <property type="entry name" value="XPC-bd_sf"/>
</dbReference>
<dbReference type="SMART" id="SM00213">
    <property type="entry name" value="UBQ"/>
    <property type="match status" value="1"/>
</dbReference>
<evidence type="ECO:0000259" key="8">
    <source>
        <dbReference type="PROSITE" id="PS50053"/>
    </source>
</evidence>
<comment type="caution">
    <text evidence="9">The sequence shown here is derived from an EMBL/GenBank/DDBJ whole genome shotgun (WGS) entry which is preliminary data.</text>
</comment>
<evidence type="ECO:0000256" key="5">
    <source>
        <dbReference type="RuleBase" id="RU367049"/>
    </source>
</evidence>
<comment type="function">
    <text evidence="5">Multiubiquitin chain receptor involved in modulation of proteasomal degradation. Involved in nucleotide excision repair.</text>
</comment>
<dbReference type="GO" id="GO:0043161">
    <property type="term" value="P:proteasome-mediated ubiquitin-dependent protein catabolic process"/>
    <property type="evidence" value="ECO:0007669"/>
    <property type="project" value="UniProtKB-UniRule"/>
</dbReference>
<accession>A0A9P6EM41</accession>
<feature type="domain" description="UBA" evidence="7">
    <location>
        <begin position="153"/>
        <end position="193"/>
    </location>
</feature>
<dbReference type="GO" id="GO:0005654">
    <property type="term" value="C:nucleoplasm"/>
    <property type="evidence" value="ECO:0007669"/>
    <property type="project" value="TreeGrafter"/>
</dbReference>
<evidence type="ECO:0000256" key="6">
    <source>
        <dbReference type="SAM" id="MobiDB-lite"/>
    </source>
</evidence>
<feature type="domain" description="UBA" evidence="7">
    <location>
        <begin position="342"/>
        <end position="383"/>
    </location>
</feature>
<dbReference type="CDD" id="cd01805">
    <property type="entry name" value="Ubl_Rad23"/>
    <property type="match status" value="1"/>
</dbReference>
<dbReference type="Gene3D" id="1.10.8.10">
    <property type="entry name" value="DNA helicase RuvA subunit, C-terminal domain"/>
    <property type="match status" value="2"/>
</dbReference>
<dbReference type="GO" id="GO:0003684">
    <property type="term" value="F:damaged DNA binding"/>
    <property type="evidence" value="ECO:0007669"/>
    <property type="project" value="UniProtKB-UniRule"/>
</dbReference>
<dbReference type="InterPro" id="IPR004806">
    <property type="entry name" value="Rad23"/>
</dbReference>
<keyword evidence="10" id="KW-1185">Reference proteome</keyword>
<comment type="subcellular location">
    <subcellularLocation>
        <location evidence="5">Nucleus</location>
    </subcellularLocation>
    <subcellularLocation>
        <location evidence="5">Cytoplasm</location>
    </subcellularLocation>
</comment>
<dbReference type="InterPro" id="IPR015940">
    <property type="entry name" value="UBA"/>
</dbReference>
<keyword evidence="5" id="KW-0963">Cytoplasm</keyword>
<dbReference type="SMART" id="SM00165">
    <property type="entry name" value="UBA"/>
    <property type="match status" value="2"/>
</dbReference>
<dbReference type="GO" id="GO:0031593">
    <property type="term" value="F:polyubiquitin modification-dependent protein binding"/>
    <property type="evidence" value="ECO:0007669"/>
    <property type="project" value="UniProtKB-UniRule"/>
</dbReference>
<feature type="domain" description="Ubiquitin-like" evidence="8">
    <location>
        <begin position="1"/>
        <end position="76"/>
    </location>
</feature>
<dbReference type="Gene3D" id="3.10.20.90">
    <property type="entry name" value="Phosphatidylinositol 3-kinase Catalytic Subunit, Chain A, domain 1"/>
    <property type="match status" value="1"/>
</dbReference>
<dbReference type="PRINTS" id="PR01839">
    <property type="entry name" value="RAD23PROTEIN"/>
</dbReference>
<dbReference type="PROSITE" id="PS50030">
    <property type="entry name" value="UBA"/>
    <property type="match status" value="2"/>
</dbReference>
<feature type="region of interest" description="Disordered" evidence="6">
    <location>
        <begin position="203"/>
        <end position="268"/>
    </location>
</feature>
<dbReference type="InterPro" id="IPR006636">
    <property type="entry name" value="STI1_HS-bd"/>
</dbReference>
<dbReference type="Pfam" id="PF00627">
    <property type="entry name" value="UBA"/>
    <property type="match status" value="2"/>
</dbReference>
<gene>
    <name evidence="9" type="ORF">CPB83DRAFT_848408</name>
</gene>
<dbReference type="SUPFAM" id="SSF101238">
    <property type="entry name" value="XPC-binding domain"/>
    <property type="match status" value="1"/>
</dbReference>
<sequence length="387" mass="40784">MKITVKTTQQKVFQVEVEPAQTVADLKVKIQESQGHLAGGQKIIFSGQILTDDKTVESCGIKEKDFLVLMVAKPKPVPSTSIAVAPAPISAETSELPAAPVPAVAQTDPSAAATAAPTMAESSVPAVSSESQPTSTPAPAPGFGDPSSFLAGDHLQSAINGMVEMGFPRDQVLKAMRASFNNADRAVEYLMTGIPAHLEDPQAAAQVGTPSAPQLPTNPTSATSQTPAQSGNQPQNLFQLAQQQQQGGTGGSVPTTGAATPVAPPLNLDALRDNPQIQQLRQQLDQNPELIQPLIQQLATQNPMLAQAFAQDPAALLRILGLDVDGDEEGVPPPGSHVINVTEEERAAIQRLENLGFPRQVVLEAYFACDKNEELAANYLFENNFGD</sequence>
<dbReference type="InterPro" id="IPR015360">
    <property type="entry name" value="XPC-bd"/>
</dbReference>
<dbReference type="FunFam" id="1.10.8.10:FF:000003">
    <property type="entry name" value="UV excision repair protein RAD23 homolog"/>
    <property type="match status" value="1"/>
</dbReference>
<keyword evidence="2 5" id="KW-0227">DNA damage</keyword>
<evidence type="ECO:0000313" key="9">
    <source>
        <dbReference type="EMBL" id="KAF9531577.1"/>
    </source>
</evidence>
<evidence type="ECO:0000256" key="1">
    <source>
        <dbReference type="ARBA" id="ARBA00022737"/>
    </source>
</evidence>
<dbReference type="CDD" id="cd14280">
    <property type="entry name" value="UBA1_Rad23_like"/>
    <property type="match status" value="1"/>
</dbReference>
<dbReference type="InterPro" id="IPR029071">
    <property type="entry name" value="Ubiquitin-like_domsf"/>
</dbReference>
<comment type="similarity">
    <text evidence="5">Belongs to the RAD23 family.</text>
</comment>
<dbReference type="Pfam" id="PF00240">
    <property type="entry name" value="ubiquitin"/>
    <property type="match status" value="1"/>
</dbReference>
<dbReference type="GO" id="GO:0070628">
    <property type="term" value="F:proteasome binding"/>
    <property type="evidence" value="ECO:0007669"/>
    <property type="project" value="TreeGrafter"/>
</dbReference>
<feature type="compositionally biased region" description="Low complexity" evidence="6">
    <location>
        <begin position="233"/>
        <end position="261"/>
    </location>
</feature>
<evidence type="ECO:0000313" key="10">
    <source>
        <dbReference type="Proteomes" id="UP000807306"/>
    </source>
</evidence>
<organism evidence="9 10">
    <name type="scientific">Crepidotus variabilis</name>
    <dbReference type="NCBI Taxonomy" id="179855"/>
    <lineage>
        <taxon>Eukaryota</taxon>
        <taxon>Fungi</taxon>
        <taxon>Dikarya</taxon>
        <taxon>Basidiomycota</taxon>
        <taxon>Agaricomycotina</taxon>
        <taxon>Agaricomycetes</taxon>
        <taxon>Agaricomycetidae</taxon>
        <taxon>Agaricales</taxon>
        <taxon>Agaricineae</taxon>
        <taxon>Crepidotaceae</taxon>
        <taxon>Crepidotus</taxon>
    </lineage>
</organism>
<dbReference type="PANTHER" id="PTHR10621:SF0">
    <property type="entry name" value="UV EXCISION REPAIR PROTEIN RAD23"/>
    <property type="match status" value="1"/>
</dbReference>
<dbReference type="GO" id="GO:0043130">
    <property type="term" value="F:ubiquitin binding"/>
    <property type="evidence" value="ECO:0007669"/>
    <property type="project" value="UniProtKB-UniRule"/>
</dbReference>
<dbReference type="PROSITE" id="PS50053">
    <property type="entry name" value="UBIQUITIN_2"/>
    <property type="match status" value="1"/>
</dbReference>
<protein>
    <recommendedName>
        <fullName evidence="5">UV excision repair protein RAD23</fullName>
    </recommendedName>
</protein>
<dbReference type="EMBL" id="MU157834">
    <property type="protein sequence ID" value="KAF9531577.1"/>
    <property type="molecule type" value="Genomic_DNA"/>
</dbReference>
<dbReference type="SUPFAM" id="SSF54236">
    <property type="entry name" value="Ubiquitin-like"/>
    <property type="match status" value="1"/>
</dbReference>
<dbReference type="InterPro" id="IPR000626">
    <property type="entry name" value="Ubiquitin-like_dom"/>
</dbReference>
<dbReference type="OrthoDB" id="419317at2759"/>
<evidence type="ECO:0000256" key="3">
    <source>
        <dbReference type="ARBA" id="ARBA00023204"/>
    </source>
</evidence>
<dbReference type="Pfam" id="PF09280">
    <property type="entry name" value="XPC-binding"/>
    <property type="match status" value="1"/>
</dbReference>
<proteinExistence type="inferred from homology"/>
<dbReference type="FunFam" id="3.10.20.90:FF:000254">
    <property type="entry name" value="UV excision repair protein Rad23"/>
    <property type="match status" value="1"/>
</dbReference>
<dbReference type="InterPro" id="IPR009060">
    <property type="entry name" value="UBA-like_sf"/>
</dbReference>
<dbReference type="NCBIfam" id="TIGR00601">
    <property type="entry name" value="rad23"/>
    <property type="match status" value="1"/>
</dbReference>
<evidence type="ECO:0000259" key="7">
    <source>
        <dbReference type="PROSITE" id="PS50030"/>
    </source>
</evidence>
<dbReference type="SUPFAM" id="SSF46934">
    <property type="entry name" value="UBA-like"/>
    <property type="match status" value="2"/>
</dbReference>
<dbReference type="FunFam" id="1.10.8.10:FF:000002">
    <property type="entry name" value="UV excision repair protein RAD23 homolog"/>
    <property type="match status" value="1"/>
</dbReference>
<dbReference type="AlphaFoldDB" id="A0A9P6EM41"/>
<reference evidence="9" key="1">
    <citation type="submission" date="2020-11" db="EMBL/GenBank/DDBJ databases">
        <authorList>
            <consortium name="DOE Joint Genome Institute"/>
            <person name="Ahrendt S."/>
            <person name="Riley R."/>
            <person name="Andreopoulos W."/>
            <person name="Labutti K."/>
            <person name="Pangilinan J."/>
            <person name="Ruiz-Duenas F.J."/>
            <person name="Barrasa J.M."/>
            <person name="Sanchez-Garcia M."/>
            <person name="Camarero S."/>
            <person name="Miyauchi S."/>
            <person name="Serrano A."/>
            <person name="Linde D."/>
            <person name="Babiker R."/>
            <person name="Drula E."/>
            <person name="Ayuso-Fernandez I."/>
            <person name="Pacheco R."/>
            <person name="Padilla G."/>
            <person name="Ferreira P."/>
            <person name="Barriuso J."/>
            <person name="Kellner H."/>
            <person name="Castanera R."/>
            <person name="Alfaro M."/>
            <person name="Ramirez L."/>
            <person name="Pisabarro A.G."/>
            <person name="Kuo A."/>
            <person name="Tritt A."/>
            <person name="Lipzen A."/>
            <person name="He G."/>
            <person name="Yan M."/>
            <person name="Ng V."/>
            <person name="Cullen D."/>
            <person name="Martin F."/>
            <person name="Rosso M.-N."/>
            <person name="Henrissat B."/>
            <person name="Hibbett D."/>
            <person name="Martinez A.T."/>
            <person name="Grigoriev I.V."/>
        </authorList>
    </citation>
    <scope>NUCLEOTIDE SEQUENCE</scope>
    <source>
        <strain evidence="9">CBS 506.95</strain>
    </source>
</reference>
<dbReference type="Proteomes" id="UP000807306">
    <property type="component" value="Unassembled WGS sequence"/>
</dbReference>
<feature type="compositionally biased region" description="Low complexity" evidence="6">
    <location>
        <begin position="103"/>
        <end position="133"/>
    </location>
</feature>
<dbReference type="GO" id="GO:0005829">
    <property type="term" value="C:cytosol"/>
    <property type="evidence" value="ECO:0007669"/>
    <property type="project" value="TreeGrafter"/>
</dbReference>